<gene>
    <name evidence="1" type="ORF">Dsin_028716</name>
</gene>
<dbReference type="EMBL" id="JANJYJ010000009">
    <property type="protein sequence ID" value="KAK3189155.1"/>
    <property type="molecule type" value="Genomic_DNA"/>
</dbReference>
<organism evidence="1 2">
    <name type="scientific">Dipteronia sinensis</name>
    <dbReference type="NCBI Taxonomy" id="43782"/>
    <lineage>
        <taxon>Eukaryota</taxon>
        <taxon>Viridiplantae</taxon>
        <taxon>Streptophyta</taxon>
        <taxon>Embryophyta</taxon>
        <taxon>Tracheophyta</taxon>
        <taxon>Spermatophyta</taxon>
        <taxon>Magnoliopsida</taxon>
        <taxon>eudicotyledons</taxon>
        <taxon>Gunneridae</taxon>
        <taxon>Pentapetalae</taxon>
        <taxon>rosids</taxon>
        <taxon>malvids</taxon>
        <taxon>Sapindales</taxon>
        <taxon>Sapindaceae</taxon>
        <taxon>Hippocastanoideae</taxon>
        <taxon>Acereae</taxon>
        <taxon>Dipteronia</taxon>
    </lineage>
</organism>
<dbReference type="AlphaFoldDB" id="A0AAD9ZRT1"/>
<proteinExistence type="predicted"/>
<keyword evidence="2" id="KW-1185">Reference proteome</keyword>
<accession>A0AAD9ZRT1</accession>
<comment type="caution">
    <text evidence="1">The sequence shown here is derived from an EMBL/GenBank/DDBJ whole genome shotgun (WGS) entry which is preliminary data.</text>
</comment>
<name>A0AAD9ZRT1_9ROSI</name>
<dbReference type="PANTHER" id="PTHR33710">
    <property type="entry name" value="BNAC02G09200D PROTEIN"/>
    <property type="match status" value="1"/>
</dbReference>
<dbReference type="Gene3D" id="3.60.10.10">
    <property type="entry name" value="Endonuclease/exonuclease/phosphatase"/>
    <property type="match status" value="1"/>
</dbReference>
<evidence type="ECO:0000313" key="2">
    <source>
        <dbReference type="Proteomes" id="UP001281410"/>
    </source>
</evidence>
<dbReference type="PANTHER" id="PTHR33710:SF64">
    <property type="entry name" value="ENDONUCLEASE_EXONUCLEASE_PHOSPHATASE DOMAIN-CONTAINING PROTEIN"/>
    <property type="match status" value="1"/>
</dbReference>
<protein>
    <recommendedName>
        <fullName evidence="3">Endonuclease/exonuclease/phosphatase domain-containing protein</fullName>
    </recommendedName>
</protein>
<evidence type="ECO:0008006" key="3">
    <source>
        <dbReference type="Google" id="ProtNLM"/>
    </source>
</evidence>
<dbReference type="InterPro" id="IPR036691">
    <property type="entry name" value="Endo/exonu/phosph_ase_sf"/>
</dbReference>
<sequence length="175" mass="19963">MILFLQESKLKSFDNRVISSLGGLGFLESFPVPWCFGGDFNSVLDPSERSGGVCLLNSLKNFNAFVLKAKVVDLLMQGFKFTWSNRREKASWARLDRFLISPLILSWFPNLVQKSLPCNLSDHNAIIIKVPLVDWGHIPFWFFNGWLEDKALIASARKKVEGLQDAGFYRLCFEL</sequence>
<dbReference type="SUPFAM" id="SSF56219">
    <property type="entry name" value="DNase I-like"/>
    <property type="match status" value="1"/>
</dbReference>
<dbReference type="Proteomes" id="UP001281410">
    <property type="component" value="Unassembled WGS sequence"/>
</dbReference>
<evidence type="ECO:0000313" key="1">
    <source>
        <dbReference type="EMBL" id="KAK3189155.1"/>
    </source>
</evidence>
<reference evidence="1" key="1">
    <citation type="journal article" date="2023" name="Plant J.">
        <title>Genome sequences and population genomics provide insights into the demographic history, inbreeding, and mutation load of two 'living fossil' tree species of Dipteronia.</title>
        <authorList>
            <person name="Feng Y."/>
            <person name="Comes H.P."/>
            <person name="Chen J."/>
            <person name="Zhu S."/>
            <person name="Lu R."/>
            <person name="Zhang X."/>
            <person name="Li P."/>
            <person name="Qiu J."/>
            <person name="Olsen K.M."/>
            <person name="Qiu Y."/>
        </authorList>
    </citation>
    <scope>NUCLEOTIDE SEQUENCE</scope>
    <source>
        <strain evidence="1">NBL</strain>
    </source>
</reference>